<dbReference type="EMBL" id="FNMY01000006">
    <property type="protein sequence ID" value="SDX06623.1"/>
    <property type="molecule type" value="Genomic_DNA"/>
</dbReference>
<dbReference type="Proteomes" id="UP000199592">
    <property type="component" value="Unassembled WGS sequence"/>
</dbReference>
<gene>
    <name evidence="3" type="ORF">SAMN04487892_3130</name>
</gene>
<dbReference type="Pfam" id="PF05016">
    <property type="entry name" value="ParE_toxin"/>
    <property type="match status" value="1"/>
</dbReference>
<protein>
    <recommendedName>
        <fullName evidence="2">Toxin</fullName>
    </recommendedName>
</protein>
<organism evidence="3 4">
    <name type="scientific">Flagellimonas zhangzhouensis</name>
    <dbReference type="NCBI Taxonomy" id="1073328"/>
    <lineage>
        <taxon>Bacteria</taxon>
        <taxon>Pseudomonadati</taxon>
        <taxon>Bacteroidota</taxon>
        <taxon>Flavobacteriia</taxon>
        <taxon>Flavobacteriales</taxon>
        <taxon>Flavobacteriaceae</taxon>
        <taxon>Flagellimonas</taxon>
    </lineage>
</organism>
<sequence length="98" mass="11380">MIDGYVLSQEADYDIEAIFEYGEYRFGNSQAIEYLIGLNNHFIALAQNPDIGKARTEIKDGLFSFPYCAHTIFYRKLKGYVRIVRVLYGGRDLVKFLR</sequence>
<evidence type="ECO:0000313" key="4">
    <source>
        <dbReference type="Proteomes" id="UP000199592"/>
    </source>
</evidence>
<dbReference type="InterPro" id="IPR028344">
    <property type="entry name" value="ParE1/4"/>
</dbReference>
<dbReference type="PIRSF" id="PIRSF029218">
    <property type="entry name" value="ParE"/>
    <property type="match status" value="1"/>
</dbReference>
<dbReference type="STRING" id="1073328.SAMN05216294_3133"/>
<dbReference type="Gene3D" id="3.30.2310.20">
    <property type="entry name" value="RelE-like"/>
    <property type="match status" value="1"/>
</dbReference>
<dbReference type="AlphaFoldDB" id="A0A1H2YN09"/>
<evidence type="ECO:0000256" key="1">
    <source>
        <dbReference type="ARBA" id="ARBA00022649"/>
    </source>
</evidence>
<comment type="similarity">
    <text evidence="2">Belongs to the RelE toxin family.</text>
</comment>
<proteinExistence type="inferred from homology"/>
<keyword evidence="4" id="KW-1185">Reference proteome</keyword>
<dbReference type="InterPro" id="IPR007712">
    <property type="entry name" value="RelE/ParE_toxin"/>
</dbReference>
<keyword evidence="1" id="KW-1277">Toxin-antitoxin system</keyword>
<accession>A0A1H2YN09</accession>
<reference evidence="4" key="1">
    <citation type="submission" date="2016-10" db="EMBL/GenBank/DDBJ databases">
        <authorList>
            <person name="Varghese N."/>
            <person name="Submissions S."/>
        </authorList>
    </citation>
    <scope>NUCLEOTIDE SEQUENCE [LARGE SCALE GENOMIC DNA]</scope>
    <source>
        <strain evidence="4">DSM 25030</strain>
    </source>
</reference>
<evidence type="ECO:0000256" key="2">
    <source>
        <dbReference type="PIRNR" id="PIRNR029218"/>
    </source>
</evidence>
<dbReference type="OrthoDB" id="7173315at2"/>
<dbReference type="RefSeq" id="WP_090298770.1">
    <property type="nucleotide sequence ID" value="NZ_FNKI01000005.1"/>
</dbReference>
<evidence type="ECO:0000313" key="3">
    <source>
        <dbReference type="EMBL" id="SDX06623.1"/>
    </source>
</evidence>
<name>A0A1H2YN09_9FLAO</name>
<dbReference type="InterPro" id="IPR035093">
    <property type="entry name" value="RelE/ParE_toxin_dom_sf"/>
</dbReference>